<sequence>MFNEQTPATPKTSPAIVEKRPSGGRSMPDPNDAFSPPSMPENSKEEKRSLDDKNSRIITNHDARSLFERLEMESAGRQSNSVVKPLDPGLHEGERSTRVGDINSTENHRVFCVVAQ</sequence>
<dbReference type="EMBL" id="KL142367">
    <property type="protein sequence ID" value="KDR85710.1"/>
    <property type="molecule type" value="Genomic_DNA"/>
</dbReference>
<proteinExistence type="predicted"/>
<dbReference type="Proteomes" id="UP000027222">
    <property type="component" value="Unassembled WGS sequence"/>
</dbReference>
<name>A0A067TR61_GALM3</name>
<feature type="compositionally biased region" description="Polar residues" evidence="1">
    <location>
        <begin position="1"/>
        <end position="12"/>
    </location>
</feature>
<keyword evidence="3" id="KW-1185">Reference proteome</keyword>
<gene>
    <name evidence="2" type="ORF">GALMADRAFT_234766</name>
</gene>
<feature type="compositionally biased region" description="Basic and acidic residues" evidence="1">
    <location>
        <begin position="89"/>
        <end position="98"/>
    </location>
</feature>
<evidence type="ECO:0000313" key="3">
    <source>
        <dbReference type="Proteomes" id="UP000027222"/>
    </source>
</evidence>
<feature type="region of interest" description="Disordered" evidence="1">
    <location>
        <begin position="1"/>
        <end position="55"/>
    </location>
</feature>
<organism evidence="2 3">
    <name type="scientific">Galerina marginata (strain CBS 339.88)</name>
    <dbReference type="NCBI Taxonomy" id="685588"/>
    <lineage>
        <taxon>Eukaryota</taxon>
        <taxon>Fungi</taxon>
        <taxon>Dikarya</taxon>
        <taxon>Basidiomycota</taxon>
        <taxon>Agaricomycotina</taxon>
        <taxon>Agaricomycetes</taxon>
        <taxon>Agaricomycetidae</taxon>
        <taxon>Agaricales</taxon>
        <taxon>Agaricineae</taxon>
        <taxon>Strophariaceae</taxon>
        <taxon>Galerina</taxon>
    </lineage>
</organism>
<dbReference type="HOGENOM" id="CLU_2097038_0_0_1"/>
<feature type="region of interest" description="Disordered" evidence="1">
    <location>
        <begin position="73"/>
        <end position="102"/>
    </location>
</feature>
<feature type="compositionally biased region" description="Basic and acidic residues" evidence="1">
    <location>
        <begin position="42"/>
        <end position="55"/>
    </location>
</feature>
<accession>A0A067TR61</accession>
<reference evidence="3" key="1">
    <citation type="journal article" date="2014" name="Proc. Natl. Acad. Sci. U.S.A.">
        <title>Extensive sampling of basidiomycete genomes demonstrates inadequacy of the white-rot/brown-rot paradigm for wood decay fungi.</title>
        <authorList>
            <person name="Riley R."/>
            <person name="Salamov A.A."/>
            <person name="Brown D.W."/>
            <person name="Nagy L.G."/>
            <person name="Floudas D."/>
            <person name="Held B.W."/>
            <person name="Levasseur A."/>
            <person name="Lombard V."/>
            <person name="Morin E."/>
            <person name="Otillar R."/>
            <person name="Lindquist E.A."/>
            <person name="Sun H."/>
            <person name="LaButti K.M."/>
            <person name="Schmutz J."/>
            <person name="Jabbour D."/>
            <person name="Luo H."/>
            <person name="Baker S.E."/>
            <person name="Pisabarro A.G."/>
            <person name="Walton J.D."/>
            <person name="Blanchette R.A."/>
            <person name="Henrissat B."/>
            <person name="Martin F."/>
            <person name="Cullen D."/>
            <person name="Hibbett D.S."/>
            <person name="Grigoriev I.V."/>
        </authorList>
    </citation>
    <scope>NUCLEOTIDE SEQUENCE [LARGE SCALE GENOMIC DNA]</scope>
    <source>
        <strain evidence="3">CBS 339.88</strain>
    </source>
</reference>
<evidence type="ECO:0000256" key="1">
    <source>
        <dbReference type="SAM" id="MobiDB-lite"/>
    </source>
</evidence>
<protein>
    <submittedName>
        <fullName evidence="2">Uncharacterized protein</fullName>
    </submittedName>
</protein>
<dbReference type="AlphaFoldDB" id="A0A067TR61"/>
<evidence type="ECO:0000313" key="2">
    <source>
        <dbReference type="EMBL" id="KDR85710.1"/>
    </source>
</evidence>